<dbReference type="EMBL" id="CABEHT010000001">
    <property type="protein sequence ID" value="VTS12644.1"/>
    <property type="molecule type" value="Genomic_DNA"/>
</dbReference>
<dbReference type="GO" id="GO:0015031">
    <property type="term" value="P:protein transport"/>
    <property type="evidence" value="ECO:0007669"/>
    <property type="project" value="InterPro"/>
</dbReference>
<name>A0A4U9XHL1_9STRE</name>
<dbReference type="Proteomes" id="UP000394068">
    <property type="component" value="Unassembled WGS sequence"/>
</dbReference>
<dbReference type="AlphaFoldDB" id="A0A4U9XHL1"/>
<dbReference type="InterPro" id="IPR022372">
    <property type="entry name" value="Accessory_SS_Asp1"/>
</dbReference>
<dbReference type="Pfam" id="PF16993">
    <property type="entry name" value="Asp1"/>
    <property type="match status" value="1"/>
</dbReference>
<organism evidence="1 2">
    <name type="scientific">Streptococcus pseudoporcinus</name>
    <dbReference type="NCBI Taxonomy" id="361101"/>
    <lineage>
        <taxon>Bacteria</taxon>
        <taxon>Bacillati</taxon>
        <taxon>Bacillota</taxon>
        <taxon>Bacilli</taxon>
        <taxon>Lactobacillales</taxon>
        <taxon>Streptococcaceae</taxon>
        <taxon>Streptococcus</taxon>
    </lineage>
</organism>
<reference evidence="1 2" key="1">
    <citation type="submission" date="2019-05" db="EMBL/GenBank/DDBJ databases">
        <authorList>
            <consortium name="Pathogen Informatics"/>
        </authorList>
    </citation>
    <scope>NUCLEOTIDE SEQUENCE [LARGE SCALE GENOMIC DNA]</scope>
    <source>
        <strain evidence="1 2">NCTC5386</strain>
    </source>
</reference>
<evidence type="ECO:0000313" key="1">
    <source>
        <dbReference type="EMBL" id="VTS12644.1"/>
    </source>
</evidence>
<proteinExistence type="predicted"/>
<protein>
    <submittedName>
        <fullName evidence="1">Glycosylation associated protein, mature Fap1 export and glycosylation,gap1</fullName>
    </submittedName>
</protein>
<evidence type="ECO:0000313" key="2">
    <source>
        <dbReference type="Proteomes" id="UP000394068"/>
    </source>
</evidence>
<sequence length="519" mass="60494">MYHFIPAWYQKDRLWYDDTNEWTHVNRYLQFDDSVNHIKVFHENQEKVRIMILNYSPHLRSFLHQKGLLEVETWSLFDHLQNCQESKFSPLNWRSLNWPAEATFLYSPFTVSVLVHDCLYARLQFVTNGNLFQIIRFEKDGKRVKEQLVFDDRGFLSSILYFKNGQANYQDYVNQAGLWCLREYLDQAVADRIIINPKQVPFLKQKSYKNWENLISEMLEEEIATTHPTDVFVIASHQQHNTFFKSIARPTVFSFYQNRQKLDSLSSAEKEAFANAQFLVSDTEKNVAALQSLAKEKNLPPIIQLSPFDSRFDLGLSIRQKVLEIYFFVDTVGEEDMKAILTLIFKKMAKNELLTLKLATYQRYGERVTKLQDLLETYLESYIPNQLSTKEDSLPDKNAEEAASRADILMITEENDIISAFKRSRIVLDFGLEPDLYHQIAAISSGIPQINNVQTAYVSHKENGYIASQVDEISKGLDYYLKGLSHWNQSLVYSIEKIAENTGQALMAKWKAQLEDKND</sequence>
<dbReference type="RefSeq" id="WP_077322878.1">
    <property type="nucleotide sequence ID" value="NZ_CABEHT010000001.1"/>
</dbReference>
<dbReference type="NCBIfam" id="TIGR03713">
    <property type="entry name" value="acc_sec_asp1"/>
    <property type="match status" value="1"/>
</dbReference>
<accession>A0A4U9XHL1</accession>
<gene>
    <name evidence="1" type="primary">gap1</name>
    <name evidence="1" type="ORF">NCTC5386_00464</name>
</gene>